<dbReference type="GO" id="GO:0099604">
    <property type="term" value="F:ligand-gated calcium channel activity"/>
    <property type="evidence" value="ECO:0007669"/>
    <property type="project" value="TreeGrafter"/>
</dbReference>
<organism evidence="2 3">
    <name type="scientific">Xenopus laevis</name>
    <name type="common">African clawed frog</name>
    <dbReference type="NCBI Taxonomy" id="8355"/>
    <lineage>
        <taxon>Eukaryota</taxon>
        <taxon>Metazoa</taxon>
        <taxon>Chordata</taxon>
        <taxon>Craniata</taxon>
        <taxon>Vertebrata</taxon>
        <taxon>Euteleostomi</taxon>
        <taxon>Amphibia</taxon>
        <taxon>Batrachia</taxon>
        <taxon>Anura</taxon>
        <taxon>Pipoidea</taxon>
        <taxon>Pipidae</taxon>
        <taxon>Xenopodinae</taxon>
        <taxon>Xenopus</taxon>
        <taxon>Xenopus</taxon>
    </lineage>
</organism>
<gene>
    <name evidence="2" type="ORF">XELAEV_180379151mg</name>
</gene>
<feature type="domain" description="TRPM SLOG" evidence="1">
    <location>
        <begin position="9"/>
        <end position="71"/>
    </location>
</feature>
<sequence>MADNIQKDQFIRLSNDTDPASVYSLITYNWKIPPPNLVVSVVGGDGDFKMKTWLKDILRKGLVKAAQSTATYYMDSVDGPTYSLDNNYSVFLLADDGTHGQMGGETSFRFRLEEHISRQKTGVGGKGSIEIPVLCMLIAGESKMLE</sequence>
<evidence type="ECO:0000313" key="2">
    <source>
        <dbReference type="EMBL" id="OCT71005.1"/>
    </source>
</evidence>
<dbReference type="EMBL" id="CM004479">
    <property type="protein sequence ID" value="OCT71005.1"/>
    <property type="molecule type" value="Genomic_DNA"/>
</dbReference>
<dbReference type="PANTHER" id="PTHR13800:SF6">
    <property type="entry name" value="TRANSIENT RECEPTOR POTENTIAL CATION CHANNEL SUBFAMILY M MEMBER 4"/>
    <property type="match status" value="1"/>
</dbReference>
<proteinExistence type="predicted"/>
<evidence type="ECO:0000313" key="3">
    <source>
        <dbReference type="Proteomes" id="UP000694892"/>
    </source>
</evidence>
<dbReference type="Proteomes" id="UP000694892">
    <property type="component" value="Chromosome 7S"/>
</dbReference>
<dbReference type="InterPro" id="IPR041491">
    <property type="entry name" value="TRPM_SLOG"/>
</dbReference>
<reference evidence="3" key="1">
    <citation type="journal article" date="2016" name="Nature">
        <title>Genome evolution in the allotetraploid frog Xenopus laevis.</title>
        <authorList>
            <person name="Session A.M."/>
            <person name="Uno Y."/>
            <person name="Kwon T."/>
            <person name="Chapman J.A."/>
            <person name="Toyoda A."/>
            <person name="Takahashi S."/>
            <person name="Fukui A."/>
            <person name="Hikosaka A."/>
            <person name="Suzuki A."/>
            <person name="Kondo M."/>
            <person name="van Heeringen S.J."/>
            <person name="Quigley I."/>
            <person name="Heinz S."/>
            <person name="Ogino H."/>
            <person name="Ochi H."/>
            <person name="Hellsten U."/>
            <person name="Lyons J.B."/>
            <person name="Simakov O."/>
            <person name="Putnam N."/>
            <person name="Stites J."/>
            <person name="Kuroki Y."/>
            <person name="Tanaka T."/>
            <person name="Michiue T."/>
            <person name="Watanabe M."/>
            <person name="Bogdanovic O."/>
            <person name="Lister R."/>
            <person name="Georgiou G."/>
            <person name="Paranjpe S.S."/>
            <person name="van Kruijsbergen I."/>
            <person name="Shu S."/>
            <person name="Carlson J."/>
            <person name="Kinoshita T."/>
            <person name="Ohta Y."/>
            <person name="Mawaribuchi S."/>
            <person name="Jenkins J."/>
            <person name="Grimwood J."/>
            <person name="Schmutz J."/>
            <person name="Mitros T."/>
            <person name="Mozaffari S.V."/>
            <person name="Suzuki Y."/>
            <person name="Haramoto Y."/>
            <person name="Yamamoto T.S."/>
            <person name="Takagi C."/>
            <person name="Heald R."/>
            <person name="Miller K."/>
            <person name="Haudenschild C."/>
            <person name="Kitzman J."/>
            <person name="Nakayama T."/>
            <person name="Izutsu Y."/>
            <person name="Robert J."/>
            <person name="Fortriede J."/>
            <person name="Burns K."/>
            <person name="Lotay V."/>
            <person name="Karimi K."/>
            <person name="Yasuoka Y."/>
            <person name="Dichmann D.S."/>
            <person name="Flajnik M.F."/>
            <person name="Houston D.W."/>
            <person name="Shendure J."/>
            <person name="DuPasquier L."/>
            <person name="Vize P.D."/>
            <person name="Zorn A.M."/>
            <person name="Ito M."/>
            <person name="Marcotte E.M."/>
            <person name="Wallingford J.B."/>
            <person name="Ito Y."/>
            <person name="Asashima M."/>
            <person name="Ueno N."/>
            <person name="Matsuda Y."/>
            <person name="Veenstra G.J."/>
            <person name="Fujiyama A."/>
            <person name="Harland R.M."/>
            <person name="Taira M."/>
            <person name="Rokhsar D.S."/>
        </authorList>
    </citation>
    <scope>NUCLEOTIDE SEQUENCE [LARGE SCALE GENOMIC DNA]</scope>
    <source>
        <strain evidence="3">J</strain>
    </source>
</reference>
<protein>
    <recommendedName>
        <fullName evidence="1">TRPM SLOG domain-containing protein</fullName>
    </recommendedName>
</protein>
<dbReference type="PANTHER" id="PTHR13800">
    <property type="entry name" value="TRANSIENT RECEPTOR POTENTIAL CATION CHANNEL, SUBFAMILY M, MEMBER 6"/>
    <property type="match status" value="1"/>
</dbReference>
<name>A0A974CD04_XENLA</name>
<dbReference type="GO" id="GO:0005886">
    <property type="term" value="C:plasma membrane"/>
    <property type="evidence" value="ECO:0007669"/>
    <property type="project" value="TreeGrafter"/>
</dbReference>
<dbReference type="InterPro" id="IPR050927">
    <property type="entry name" value="TRPM"/>
</dbReference>
<feature type="non-terminal residue" evidence="2">
    <location>
        <position position="146"/>
    </location>
</feature>
<dbReference type="GO" id="GO:0005227">
    <property type="term" value="F:calcium-activated cation channel activity"/>
    <property type="evidence" value="ECO:0007669"/>
    <property type="project" value="TreeGrafter"/>
</dbReference>
<dbReference type="Pfam" id="PF18139">
    <property type="entry name" value="LSDAT_euk"/>
    <property type="match status" value="2"/>
</dbReference>
<dbReference type="AlphaFoldDB" id="A0A974CD04"/>
<accession>A0A974CD04</accession>
<feature type="domain" description="TRPM SLOG" evidence="1">
    <location>
        <begin position="81"/>
        <end position="145"/>
    </location>
</feature>
<evidence type="ECO:0000259" key="1">
    <source>
        <dbReference type="Pfam" id="PF18139"/>
    </source>
</evidence>